<dbReference type="AlphaFoldDB" id="A0AAE9N5V5"/>
<evidence type="ECO:0000313" key="1">
    <source>
        <dbReference type="EMBL" id="UUO64986.1"/>
    </source>
</evidence>
<accession>A0AAE9N5V5</accession>
<proteinExistence type="predicted"/>
<reference evidence="1" key="1">
    <citation type="submission" date="2018-04" db="EMBL/GenBank/DDBJ databases">
        <title>Genomes of Endosymbiotic and Endophytic Bradyrhizobium Publication status.</title>
        <authorList>
            <person name="Guha S."/>
            <person name="Jorrin B."/>
            <person name="Sarkar M."/>
            <person name="Poole P.S."/>
            <person name="DasGupta M."/>
        </authorList>
    </citation>
    <scope>NUCLEOTIDE SEQUENCE</scope>
    <source>
        <strain evidence="1">WBOS16</strain>
    </source>
</reference>
<organism evidence="1 2">
    <name type="scientific">Bradyrhizobium betae</name>
    <dbReference type="NCBI Taxonomy" id="244734"/>
    <lineage>
        <taxon>Bacteria</taxon>
        <taxon>Pseudomonadati</taxon>
        <taxon>Pseudomonadota</taxon>
        <taxon>Alphaproteobacteria</taxon>
        <taxon>Hyphomicrobiales</taxon>
        <taxon>Nitrobacteraceae</taxon>
        <taxon>Bradyrhizobium</taxon>
    </lineage>
</organism>
<dbReference type="Proteomes" id="UP001058872">
    <property type="component" value="Chromosome"/>
</dbReference>
<protein>
    <submittedName>
        <fullName evidence="1">Uncharacterized protein</fullName>
    </submittedName>
</protein>
<gene>
    <name evidence="1" type="ORF">DCM83_06980</name>
</gene>
<evidence type="ECO:0000313" key="2">
    <source>
        <dbReference type="Proteomes" id="UP001058872"/>
    </source>
</evidence>
<name>A0AAE9N5V5_9BRAD</name>
<dbReference type="EMBL" id="CP028989">
    <property type="protein sequence ID" value="UUO64986.1"/>
    <property type="molecule type" value="Genomic_DNA"/>
</dbReference>
<sequence length="67" mass="7263">MRSIEPGISRFRARSCGSSRNDDAVFMTALSHRDSGQISAKVTSVRSGQRAARGGTQWKIKVANPTI</sequence>